<dbReference type="CDD" id="cd08996">
    <property type="entry name" value="GH32_FFase"/>
    <property type="match status" value="1"/>
</dbReference>
<dbReference type="InterPro" id="IPR013148">
    <property type="entry name" value="Glyco_hydro_32_N"/>
</dbReference>
<comment type="subcellular location">
    <subcellularLocation>
        <location evidence="9">Cytoplasm</location>
    </subcellularLocation>
</comment>
<dbReference type="AlphaFoldDB" id="A0A2N6QDW7"/>
<accession>A0A2N6QDW7</accession>
<dbReference type="GO" id="GO:0005737">
    <property type="term" value="C:cytoplasm"/>
    <property type="evidence" value="ECO:0007669"/>
    <property type="project" value="UniProtKB-SubCell"/>
</dbReference>
<keyword evidence="5 8" id="KW-0378">Hydrolase</keyword>
<dbReference type="InterPro" id="IPR018053">
    <property type="entry name" value="Glyco_hydro_32_AS"/>
</dbReference>
<dbReference type="UniPathway" id="UPA00238"/>
<dbReference type="Pfam" id="PF00251">
    <property type="entry name" value="Glyco_hydro_32N"/>
    <property type="match status" value="1"/>
</dbReference>
<dbReference type="EC" id="3.2.1.26" evidence="3 8"/>
<dbReference type="SUPFAM" id="SSF49899">
    <property type="entry name" value="Concanavalin A-like lectins/glucanases"/>
    <property type="match status" value="1"/>
</dbReference>
<evidence type="ECO:0000256" key="1">
    <source>
        <dbReference type="ARBA" id="ARBA00004914"/>
    </source>
</evidence>
<sequence length="471" mass="55495">MKEQNNDGISNHRYRLGYHVMPKSGWINDPNGFSFFNDYYHIFYQHYPYEPQWGPMHWGHARSKDLVHWETLPIALTPGDKEDKDGCFSGTGIVKDEKLYLFYTGHHYYDDNDPDHFWQNQNMAYSQDGVHFTKYQQNAVIPEPPQDNTQHFRDPKVWQHGDYYYMIVGSQNTDELGRIILYRSKDLLSWDYIGPVDVSNGQEIEGYMWECPDIFELDGKHILLFSPQGMKAEKEQYLNLFQNGYFVGHFNYDSHQFTRNHFKELDHGHDFYAPQTMLAPDGRRILIGWMAMWNNAMPEQVDGWSGALTLPRELRLKDDHLYMTPVEELKQLRKDIISCDYKTVKNKTLLVEDIAQTEINLSLSHQNFKIQMTDEKNDLLSINFNADNNKFILFREDLLDSRYATIQSTNEIHLQIFIDTSSLELFINDGEAVFTERFYSETPPKLWLSAEAPINMSSEIYELEDNAIRFD</sequence>
<dbReference type="InterPro" id="IPR006232">
    <property type="entry name" value="Suc6P_hydrolase"/>
</dbReference>
<evidence type="ECO:0000256" key="6">
    <source>
        <dbReference type="ARBA" id="ARBA00023295"/>
    </source>
</evidence>
<evidence type="ECO:0000256" key="7">
    <source>
        <dbReference type="ARBA" id="ARBA00033367"/>
    </source>
</evidence>
<dbReference type="InterPro" id="IPR001362">
    <property type="entry name" value="Glyco_hydro_32"/>
</dbReference>
<comment type="catalytic activity">
    <reaction evidence="8">
        <text>Hydrolysis of terminal non-reducing beta-D-fructofuranoside residues in beta-D-fructofuranosides.</text>
        <dbReference type="EC" id="3.2.1.26"/>
    </reaction>
</comment>
<organism evidence="12 13">
    <name type="scientific">Staphylococcus pettenkoferi</name>
    <dbReference type="NCBI Taxonomy" id="170573"/>
    <lineage>
        <taxon>Bacteria</taxon>
        <taxon>Bacillati</taxon>
        <taxon>Bacillota</taxon>
        <taxon>Bacilli</taxon>
        <taxon>Bacillales</taxon>
        <taxon>Staphylococcaceae</taxon>
        <taxon>Staphylococcus</taxon>
    </lineage>
</organism>
<dbReference type="PROSITE" id="PS00609">
    <property type="entry name" value="GLYCOSYL_HYDROL_F32"/>
    <property type="match status" value="1"/>
</dbReference>
<evidence type="ECO:0000256" key="4">
    <source>
        <dbReference type="ARBA" id="ARBA00019623"/>
    </source>
</evidence>
<dbReference type="Pfam" id="PF08244">
    <property type="entry name" value="Glyco_hydro_32C"/>
    <property type="match status" value="1"/>
</dbReference>
<comment type="pathway">
    <text evidence="1 9">Glycan biosynthesis; sucrose metabolism.</text>
</comment>
<evidence type="ECO:0000259" key="11">
    <source>
        <dbReference type="Pfam" id="PF08244"/>
    </source>
</evidence>
<feature type="domain" description="Glycosyl hydrolase family 32 C-terminal" evidence="11">
    <location>
        <begin position="354"/>
        <end position="442"/>
    </location>
</feature>
<evidence type="ECO:0000256" key="8">
    <source>
        <dbReference type="RuleBase" id="RU362110"/>
    </source>
</evidence>
<dbReference type="SUPFAM" id="SSF75005">
    <property type="entry name" value="Arabinanase/levansucrase/invertase"/>
    <property type="match status" value="1"/>
</dbReference>
<comment type="function">
    <text evidence="9">Enables the bacterium to metabolize sucrose as a sole carbon source.</text>
</comment>
<protein>
    <recommendedName>
        <fullName evidence="4 8">Sucrose-6-phosphate hydrolase</fullName>
        <ecNumber evidence="3 8">3.2.1.26</ecNumber>
    </recommendedName>
    <alternativeName>
        <fullName evidence="7 9">Invertase</fullName>
    </alternativeName>
</protein>
<evidence type="ECO:0000313" key="12">
    <source>
        <dbReference type="EMBL" id="PMC17751.1"/>
    </source>
</evidence>
<keyword evidence="6 8" id="KW-0326">Glycosidase</keyword>
<dbReference type="InterPro" id="IPR013320">
    <property type="entry name" value="ConA-like_dom_sf"/>
</dbReference>
<evidence type="ECO:0000259" key="10">
    <source>
        <dbReference type="Pfam" id="PF00251"/>
    </source>
</evidence>
<dbReference type="Gene3D" id="2.115.10.20">
    <property type="entry name" value="Glycosyl hydrolase domain, family 43"/>
    <property type="match status" value="1"/>
</dbReference>
<proteinExistence type="inferred from homology"/>
<dbReference type="PANTHER" id="PTHR43101">
    <property type="entry name" value="BETA-FRUCTOSIDASE"/>
    <property type="match status" value="1"/>
</dbReference>
<dbReference type="InterPro" id="IPR023296">
    <property type="entry name" value="Glyco_hydro_beta-prop_sf"/>
</dbReference>
<dbReference type="RefSeq" id="WP_070503484.1">
    <property type="nucleotide sequence ID" value="NZ_JALCYA010000007.1"/>
</dbReference>
<comment type="similarity">
    <text evidence="2 8">Belongs to the glycosyl hydrolase 32 family.</text>
</comment>
<evidence type="ECO:0000256" key="9">
    <source>
        <dbReference type="RuleBase" id="RU365015"/>
    </source>
</evidence>
<keyword evidence="9" id="KW-0119">Carbohydrate metabolism</keyword>
<keyword evidence="9" id="KW-0963">Cytoplasm</keyword>
<reference evidence="12 13" key="1">
    <citation type="submission" date="2017-09" db="EMBL/GenBank/DDBJ databases">
        <title>Bacterial strain isolated from the female urinary microbiota.</title>
        <authorList>
            <person name="Thomas-White K."/>
            <person name="Kumar N."/>
            <person name="Forster S."/>
            <person name="Putonti C."/>
            <person name="Lawley T."/>
            <person name="Wolfe A.J."/>
        </authorList>
    </citation>
    <scope>NUCLEOTIDE SEQUENCE [LARGE SCALE GENOMIC DNA]</scope>
    <source>
        <strain evidence="12 13">UMB0834</strain>
    </source>
</reference>
<dbReference type="GO" id="GO:0005985">
    <property type="term" value="P:sucrose metabolic process"/>
    <property type="evidence" value="ECO:0007669"/>
    <property type="project" value="UniProtKB-UniPathway"/>
</dbReference>
<dbReference type="NCBIfam" id="TIGR01322">
    <property type="entry name" value="scrB_fam"/>
    <property type="match status" value="1"/>
</dbReference>
<dbReference type="SMART" id="SM00640">
    <property type="entry name" value="Glyco_32"/>
    <property type="match status" value="1"/>
</dbReference>
<dbReference type="Proteomes" id="UP000235748">
    <property type="component" value="Unassembled WGS sequence"/>
</dbReference>
<dbReference type="GO" id="GO:0004564">
    <property type="term" value="F:beta-fructofuranosidase activity"/>
    <property type="evidence" value="ECO:0007669"/>
    <property type="project" value="UniProtKB-EC"/>
</dbReference>
<dbReference type="PANTHER" id="PTHR43101:SF1">
    <property type="entry name" value="BETA-FRUCTOSIDASE"/>
    <property type="match status" value="1"/>
</dbReference>
<evidence type="ECO:0000256" key="5">
    <source>
        <dbReference type="ARBA" id="ARBA00022801"/>
    </source>
</evidence>
<comment type="caution">
    <text evidence="12">The sequence shown here is derived from an EMBL/GenBank/DDBJ whole genome shotgun (WGS) entry which is preliminary data.</text>
</comment>
<dbReference type="EMBL" id="PNGG01000006">
    <property type="protein sequence ID" value="PMC17751.1"/>
    <property type="molecule type" value="Genomic_DNA"/>
</dbReference>
<dbReference type="Gene3D" id="2.60.120.560">
    <property type="entry name" value="Exo-inulinase, domain 1"/>
    <property type="match status" value="1"/>
</dbReference>
<dbReference type="InterPro" id="IPR051214">
    <property type="entry name" value="GH32_Enzymes"/>
</dbReference>
<gene>
    <name evidence="12" type="ORF">CJ235_10300</name>
</gene>
<evidence type="ECO:0000256" key="3">
    <source>
        <dbReference type="ARBA" id="ARBA00012758"/>
    </source>
</evidence>
<name>A0A2N6QDW7_9STAP</name>
<dbReference type="InterPro" id="IPR013189">
    <property type="entry name" value="Glyco_hydro_32_C"/>
</dbReference>
<evidence type="ECO:0000313" key="13">
    <source>
        <dbReference type="Proteomes" id="UP000235748"/>
    </source>
</evidence>
<feature type="domain" description="Glycosyl hydrolase family 32 N-terminal" evidence="10">
    <location>
        <begin position="19"/>
        <end position="325"/>
    </location>
</feature>
<evidence type="ECO:0000256" key="2">
    <source>
        <dbReference type="ARBA" id="ARBA00009902"/>
    </source>
</evidence>